<dbReference type="Proteomes" id="UP001153148">
    <property type="component" value="Unassembled WGS sequence"/>
</dbReference>
<dbReference type="EMBL" id="CAJPIN010096748">
    <property type="protein sequence ID" value="CAG2068628.1"/>
    <property type="molecule type" value="Genomic_DNA"/>
</dbReference>
<comment type="caution">
    <text evidence="1">The sequence shown here is derived from an EMBL/GenBank/DDBJ whole genome shotgun (WGS) entry which is preliminary data.</text>
</comment>
<name>A0ABN7PSR9_TIMPD</name>
<sequence>AFNCSLPFSDIDDLEVPFPKISIGNNGFHVVNAENGCVTLSEQHFTELQRTIQTLTAQVQEKDAVLEGMLQDMEVMRGATRHLLGSSKCSESAEPLLERGVKSISLQDDEGYFNTYAHFGIHHE</sequence>
<reference evidence="1" key="1">
    <citation type="submission" date="2021-03" db="EMBL/GenBank/DDBJ databases">
        <authorList>
            <person name="Tran Van P."/>
        </authorList>
    </citation>
    <scope>NUCLEOTIDE SEQUENCE</scope>
</reference>
<feature type="non-terminal residue" evidence="1">
    <location>
        <position position="1"/>
    </location>
</feature>
<keyword evidence="2" id="KW-1185">Reference proteome</keyword>
<protein>
    <submittedName>
        <fullName evidence="1">Uncharacterized protein</fullName>
    </submittedName>
</protein>
<organism evidence="1 2">
    <name type="scientific">Timema podura</name>
    <name type="common">Walking stick</name>
    <dbReference type="NCBI Taxonomy" id="61482"/>
    <lineage>
        <taxon>Eukaryota</taxon>
        <taxon>Metazoa</taxon>
        <taxon>Ecdysozoa</taxon>
        <taxon>Arthropoda</taxon>
        <taxon>Hexapoda</taxon>
        <taxon>Insecta</taxon>
        <taxon>Pterygota</taxon>
        <taxon>Neoptera</taxon>
        <taxon>Polyneoptera</taxon>
        <taxon>Phasmatodea</taxon>
        <taxon>Timematodea</taxon>
        <taxon>Timematoidea</taxon>
        <taxon>Timematidae</taxon>
        <taxon>Timema</taxon>
    </lineage>
</organism>
<evidence type="ECO:0000313" key="1">
    <source>
        <dbReference type="EMBL" id="CAG2068628.1"/>
    </source>
</evidence>
<proteinExistence type="predicted"/>
<gene>
    <name evidence="1" type="ORF">TPAB3V08_LOCUS15571</name>
</gene>
<evidence type="ECO:0000313" key="2">
    <source>
        <dbReference type="Proteomes" id="UP001153148"/>
    </source>
</evidence>
<feature type="non-terminal residue" evidence="1">
    <location>
        <position position="124"/>
    </location>
</feature>
<accession>A0ABN7PSR9</accession>